<dbReference type="AlphaFoldDB" id="A0AAV3Y0J8"/>
<evidence type="ECO:0000256" key="9">
    <source>
        <dbReference type="SAM" id="Phobius"/>
    </source>
</evidence>
<keyword evidence="7 9" id="KW-0472">Membrane</keyword>
<comment type="caution">
    <text evidence="10">The sequence shown here is derived from an EMBL/GenBank/DDBJ whole genome shotgun (WGS) entry which is preliminary data.</text>
</comment>
<name>A0AAV3Y0J8_9GAST</name>
<evidence type="ECO:0000313" key="11">
    <source>
        <dbReference type="Proteomes" id="UP000735302"/>
    </source>
</evidence>
<evidence type="ECO:0000256" key="4">
    <source>
        <dbReference type="ARBA" id="ARBA00022692"/>
    </source>
</evidence>
<evidence type="ECO:0000256" key="8">
    <source>
        <dbReference type="ARBA" id="ARBA00023303"/>
    </source>
</evidence>
<dbReference type="InterPro" id="IPR000990">
    <property type="entry name" value="Innexin"/>
</dbReference>
<dbReference type="GO" id="GO:0005243">
    <property type="term" value="F:gap junction channel activity"/>
    <property type="evidence" value="ECO:0007669"/>
    <property type="project" value="TreeGrafter"/>
</dbReference>
<evidence type="ECO:0000256" key="2">
    <source>
        <dbReference type="ARBA" id="ARBA00022448"/>
    </source>
</evidence>
<accession>A0AAV3Y0J8</accession>
<evidence type="ECO:0000256" key="7">
    <source>
        <dbReference type="ARBA" id="ARBA00023136"/>
    </source>
</evidence>
<evidence type="ECO:0000256" key="5">
    <source>
        <dbReference type="ARBA" id="ARBA00022989"/>
    </source>
</evidence>
<keyword evidence="6" id="KW-0406">Ion transport</keyword>
<keyword evidence="11" id="KW-1185">Reference proteome</keyword>
<comment type="subcellular location">
    <subcellularLocation>
        <location evidence="1">Cell membrane</location>
        <topology evidence="1">Multi-pass membrane protein</topology>
    </subcellularLocation>
</comment>
<keyword evidence="2" id="KW-0813">Transport</keyword>
<feature type="transmembrane region" description="Helical" evidence="9">
    <location>
        <begin position="169"/>
        <end position="195"/>
    </location>
</feature>
<evidence type="ECO:0000256" key="3">
    <source>
        <dbReference type="ARBA" id="ARBA00022475"/>
    </source>
</evidence>
<feature type="transmembrane region" description="Helical" evidence="9">
    <location>
        <begin position="370"/>
        <end position="392"/>
    </location>
</feature>
<organism evidence="10 11">
    <name type="scientific">Plakobranchus ocellatus</name>
    <dbReference type="NCBI Taxonomy" id="259542"/>
    <lineage>
        <taxon>Eukaryota</taxon>
        <taxon>Metazoa</taxon>
        <taxon>Spiralia</taxon>
        <taxon>Lophotrochozoa</taxon>
        <taxon>Mollusca</taxon>
        <taxon>Gastropoda</taxon>
        <taxon>Heterobranchia</taxon>
        <taxon>Euthyneura</taxon>
        <taxon>Panpulmonata</taxon>
        <taxon>Sacoglossa</taxon>
        <taxon>Placobranchoidea</taxon>
        <taxon>Plakobranchidae</taxon>
        <taxon>Plakobranchus</taxon>
    </lineage>
</organism>
<evidence type="ECO:0000256" key="1">
    <source>
        <dbReference type="ARBA" id="ARBA00004651"/>
    </source>
</evidence>
<protein>
    <submittedName>
        <fullName evidence="10">Pannexin 10</fullName>
    </submittedName>
</protein>
<dbReference type="Proteomes" id="UP000735302">
    <property type="component" value="Unassembled WGS sequence"/>
</dbReference>
<evidence type="ECO:0000313" key="10">
    <source>
        <dbReference type="EMBL" id="GFN75850.1"/>
    </source>
</evidence>
<dbReference type="GO" id="GO:0005921">
    <property type="term" value="C:gap junction"/>
    <property type="evidence" value="ECO:0007669"/>
    <property type="project" value="TreeGrafter"/>
</dbReference>
<keyword evidence="4 9" id="KW-0812">Transmembrane</keyword>
<dbReference type="GO" id="GO:0005886">
    <property type="term" value="C:plasma membrane"/>
    <property type="evidence" value="ECO:0007669"/>
    <property type="project" value="UniProtKB-SubCell"/>
</dbReference>
<dbReference type="GO" id="GO:0034220">
    <property type="term" value="P:monoatomic ion transmembrane transport"/>
    <property type="evidence" value="ECO:0007669"/>
    <property type="project" value="UniProtKB-KW"/>
</dbReference>
<feature type="transmembrane region" description="Helical" evidence="9">
    <location>
        <begin position="239"/>
        <end position="263"/>
    </location>
</feature>
<dbReference type="PANTHER" id="PTHR11893:SF36">
    <property type="entry name" value="INNEXIN-5"/>
    <property type="match status" value="1"/>
</dbReference>
<evidence type="ECO:0000256" key="6">
    <source>
        <dbReference type="ARBA" id="ARBA00023065"/>
    </source>
</evidence>
<keyword evidence="5 9" id="KW-1133">Transmembrane helix</keyword>
<dbReference type="Pfam" id="PF00876">
    <property type="entry name" value="Innexin"/>
    <property type="match status" value="1"/>
</dbReference>
<sequence>MRTFRFSLAGDFVDRYNHTWAVFLLLFVALVTWILPLTPQFQLQVRIQENEPHAEEIQFSLSQQIPKFKAVCWCPAYFTEPMIEYTHNLCENAFNHVMQGGNMSNTNAMLFNVLFGFSKHPEDFEPIFRPNISRPEKKVPVDNKRTVEELKRQEDYKKVLHFMQKITPFYLFLLAICLKIPHLMWLLLCSLINALNVDKVLASAKKGSRLDHQSRHQLYSELAAAVAERVRASTCKASVLYLLLKIAMCIVAIVQVCILYYSLLPQAREVVSFSQAAENVTSNDNFILKEPLRQNNNGDTFQNEMMYSSKQVFCSFKITNAQQIERQEIQCLFSAVISSEMSRVSTPTVSAPEPSRHFPQAIAMYETLHLILLTYLLFLAVVNFFSLVAWIIRLLIRPCQAYGDPDSNLTLDGHLLLQMAKENVGLEVAAGLLQSGALIESKEKTVSNPSAS</sequence>
<feature type="transmembrane region" description="Helical" evidence="9">
    <location>
        <begin position="20"/>
        <end position="38"/>
    </location>
</feature>
<proteinExistence type="predicted"/>
<keyword evidence="3" id="KW-1003">Cell membrane</keyword>
<gene>
    <name evidence="10" type="ORF">PoB_000235600</name>
</gene>
<dbReference type="PANTHER" id="PTHR11893">
    <property type="entry name" value="INNEXIN"/>
    <property type="match status" value="1"/>
</dbReference>
<keyword evidence="8" id="KW-0407">Ion channel</keyword>
<reference evidence="10 11" key="1">
    <citation type="journal article" date="2021" name="Elife">
        <title>Chloroplast acquisition without the gene transfer in kleptoplastic sea slugs, Plakobranchus ocellatus.</title>
        <authorList>
            <person name="Maeda T."/>
            <person name="Takahashi S."/>
            <person name="Yoshida T."/>
            <person name="Shimamura S."/>
            <person name="Takaki Y."/>
            <person name="Nagai Y."/>
            <person name="Toyoda A."/>
            <person name="Suzuki Y."/>
            <person name="Arimoto A."/>
            <person name="Ishii H."/>
            <person name="Satoh N."/>
            <person name="Nishiyama T."/>
            <person name="Hasebe M."/>
            <person name="Maruyama T."/>
            <person name="Minagawa J."/>
            <person name="Obokata J."/>
            <person name="Shigenobu S."/>
        </authorList>
    </citation>
    <scope>NUCLEOTIDE SEQUENCE [LARGE SCALE GENOMIC DNA]</scope>
</reference>
<dbReference type="EMBL" id="BLXT01000300">
    <property type="protein sequence ID" value="GFN75850.1"/>
    <property type="molecule type" value="Genomic_DNA"/>
</dbReference>